<feature type="region of interest" description="Disordered" evidence="2">
    <location>
        <begin position="190"/>
        <end position="267"/>
    </location>
</feature>
<sequence length="339" mass="38249">MAVATMPRRQIYVRPRSELITVLNWRQVSDIGTEKWRSETCLDANFFEDEERPENTRYVCGSYELTRGHLEESEDEMTKAKEIDIPDTKMASKRSELTINLQPTSVKVKPRLVKAQSMANLPINSSGLDRGYTRSNNSVPTKLNPKRKSSLDVSLAKLRYEMNSLRRQDMELFEQLLSLNNSIQDFKLSQYSSPTDMSDSSSDECETETVMEKPLRVKRWHSRGSLASDGSGYHSASSRSSIESNPSLNGSDVASYDSGHESGAGLKSCRRRNRGKFGFGDSLRRVSFGTVSQRLSGSEIFSSGSDVVFPAQAVRRNSEYRVAEIRPIKTLSKRQSTIW</sequence>
<name>A0A3M6T7Q0_POCDA</name>
<evidence type="ECO:0000256" key="2">
    <source>
        <dbReference type="SAM" id="MobiDB-lite"/>
    </source>
</evidence>
<organism evidence="3 4">
    <name type="scientific">Pocillopora damicornis</name>
    <name type="common">Cauliflower coral</name>
    <name type="synonym">Millepora damicornis</name>
    <dbReference type="NCBI Taxonomy" id="46731"/>
    <lineage>
        <taxon>Eukaryota</taxon>
        <taxon>Metazoa</taxon>
        <taxon>Cnidaria</taxon>
        <taxon>Anthozoa</taxon>
        <taxon>Hexacorallia</taxon>
        <taxon>Scleractinia</taxon>
        <taxon>Astrocoeniina</taxon>
        <taxon>Pocilloporidae</taxon>
        <taxon>Pocillopora</taxon>
    </lineage>
</organism>
<protein>
    <submittedName>
        <fullName evidence="3">Uncharacterized protein</fullName>
    </submittedName>
</protein>
<gene>
    <name evidence="3" type="ORF">pdam_00008943</name>
</gene>
<feature type="compositionally biased region" description="Low complexity" evidence="2">
    <location>
        <begin position="227"/>
        <end position="241"/>
    </location>
</feature>
<keyword evidence="4" id="KW-1185">Reference proteome</keyword>
<dbReference type="AlphaFoldDB" id="A0A3M6T7Q0"/>
<comment type="similarity">
    <text evidence="1">Belongs to the FAM89 family.</text>
</comment>
<dbReference type="EMBL" id="RCHS01004154">
    <property type="protein sequence ID" value="RMX37329.1"/>
    <property type="molecule type" value="Genomic_DNA"/>
</dbReference>
<feature type="compositionally biased region" description="Polar residues" evidence="2">
    <location>
        <begin position="126"/>
        <end position="141"/>
    </location>
</feature>
<feature type="compositionally biased region" description="Polar residues" evidence="2">
    <location>
        <begin position="242"/>
        <end position="252"/>
    </location>
</feature>
<evidence type="ECO:0000256" key="1">
    <source>
        <dbReference type="ARBA" id="ARBA00038125"/>
    </source>
</evidence>
<dbReference type="Proteomes" id="UP000275408">
    <property type="component" value="Unassembled WGS sequence"/>
</dbReference>
<evidence type="ECO:0000313" key="4">
    <source>
        <dbReference type="Proteomes" id="UP000275408"/>
    </source>
</evidence>
<feature type="compositionally biased region" description="Low complexity" evidence="2">
    <location>
        <begin position="190"/>
        <end position="200"/>
    </location>
</feature>
<proteinExistence type="inferred from homology"/>
<feature type="region of interest" description="Disordered" evidence="2">
    <location>
        <begin position="126"/>
        <end position="146"/>
    </location>
</feature>
<accession>A0A3M6T7Q0</accession>
<dbReference type="STRING" id="46731.A0A3M6T7Q0"/>
<evidence type="ECO:0000313" key="3">
    <source>
        <dbReference type="EMBL" id="RMX37329.1"/>
    </source>
</evidence>
<dbReference type="OrthoDB" id="1681166at2759"/>
<dbReference type="PANTHER" id="PTHR46949">
    <property type="entry name" value="LEUCINE REPEAT ADAPTER PROTEIN 25"/>
    <property type="match status" value="1"/>
</dbReference>
<comment type="caution">
    <text evidence="3">The sequence shown here is derived from an EMBL/GenBank/DDBJ whole genome shotgun (WGS) entry which is preliminary data.</text>
</comment>
<dbReference type="PANTHER" id="PTHR46949:SF1">
    <property type="entry name" value="AT07979P2"/>
    <property type="match status" value="1"/>
</dbReference>
<reference evidence="3 4" key="1">
    <citation type="journal article" date="2018" name="Sci. Rep.">
        <title>Comparative analysis of the Pocillopora damicornis genome highlights role of immune system in coral evolution.</title>
        <authorList>
            <person name="Cunning R."/>
            <person name="Bay R.A."/>
            <person name="Gillette P."/>
            <person name="Baker A.C."/>
            <person name="Traylor-Knowles N."/>
        </authorList>
    </citation>
    <scope>NUCLEOTIDE SEQUENCE [LARGE SCALE GENOMIC DNA]</scope>
    <source>
        <strain evidence="3">RSMAS</strain>
        <tissue evidence="3">Whole animal</tissue>
    </source>
</reference>